<dbReference type="Pfam" id="PF00356">
    <property type="entry name" value="LacI"/>
    <property type="match status" value="1"/>
</dbReference>
<sequence>MNSPKSKRSPTIRDVAAKANAGRTSISRYFNGEAHLLSEQLKARIESAIQELNYRPNQMARSLKHGSSQLLGLIVADISNPFSIEVLKGVESESMNHGFMAVVCNANNNIELECEFIRLLKGYRVDGLIINSAGVNESVLKVLKETTLPFVLLDRKIPNVLCDMVGLDNIQSAQMAFKHLEKQGFEALCFISEPIQYNSARQERLESFLAAIENSPHIQGEAHQLELPNAAQLVATISTFCQEYCGMRKAIIAANGVLSLQIAFALKRLGLSWGTDIGFLSFDNLEWADLAGKGITSISQPTADMGKMAVTILLDKLANPNHQEQEHLFNGELVIRESTFF</sequence>
<dbReference type="PANTHER" id="PTHR30146">
    <property type="entry name" value="LACI-RELATED TRANSCRIPTIONAL REPRESSOR"/>
    <property type="match status" value="1"/>
</dbReference>
<evidence type="ECO:0000259" key="4">
    <source>
        <dbReference type="PROSITE" id="PS50932"/>
    </source>
</evidence>
<dbReference type="SUPFAM" id="SSF47413">
    <property type="entry name" value="lambda repressor-like DNA-binding domains"/>
    <property type="match status" value="1"/>
</dbReference>
<evidence type="ECO:0000313" key="6">
    <source>
        <dbReference type="Proteomes" id="UP000295565"/>
    </source>
</evidence>
<dbReference type="SMART" id="SM00354">
    <property type="entry name" value="HTH_LACI"/>
    <property type="match status" value="1"/>
</dbReference>
<dbReference type="InterPro" id="IPR028082">
    <property type="entry name" value="Peripla_BP_I"/>
</dbReference>
<accession>A0A4R1K1B9</accession>
<dbReference type="EMBL" id="SMGD01000012">
    <property type="protein sequence ID" value="TCK57778.1"/>
    <property type="molecule type" value="Genomic_DNA"/>
</dbReference>
<dbReference type="CDD" id="cd01392">
    <property type="entry name" value="HTH_LacI"/>
    <property type="match status" value="1"/>
</dbReference>
<dbReference type="InterPro" id="IPR000843">
    <property type="entry name" value="HTH_LacI"/>
</dbReference>
<comment type="caution">
    <text evidence="5">The sequence shown here is derived from an EMBL/GenBank/DDBJ whole genome shotgun (WGS) entry which is preliminary data.</text>
</comment>
<dbReference type="CDD" id="cd06283">
    <property type="entry name" value="PBP1_RegR_EndR_KdgR-like"/>
    <property type="match status" value="1"/>
</dbReference>
<dbReference type="GO" id="GO:0003700">
    <property type="term" value="F:DNA-binding transcription factor activity"/>
    <property type="evidence" value="ECO:0007669"/>
    <property type="project" value="TreeGrafter"/>
</dbReference>
<dbReference type="Gene3D" id="1.10.260.40">
    <property type="entry name" value="lambda repressor-like DNA-binding domains"/>
    <property type="match status" value="1"/>
</dbReference>
<dbReference type="InterPro" id="IPR001761">
    <property type="entry name" value="Peripla_BP/Lac1_sug-bd_dom"/>
</dbReference>
<dbReference type="GO" id="GO:0000976">
    <property type="term" value="F:transcription cis-regulatory region binding"/>
    <property type="evidence" value="ECO:0007669"/>
    <property type="project" value="TreeGrafter"/>
</dbReference>
<dbReference type="InterPro" id="IPR010982">
    <property type="entry name" value="Lambda_DNA-bd_dom_sf"/>
</dbReference>
<dbReference type="AlphaFoldDB" id="A0A4R1K1B9"/>
<feature type="domain" description="HTH lacI-type" evidence="4">
    <location>
        <begin position="10"/>
        <end position="65"/>
    </location>
</feature>
<name>A0A4R1K1B9_9GAMM</name>
<dbReference type="OrthoDB" id="5672046at2"/>
<keyword evidence="6" id="KW-1185">Reference proteome</keyword>
<keyword evidence="1" id="KW-0805">Transcription regulation</keyword>
<reference evidence="5 6" key="1">
    <citation type="submission" date="2019-03" db="EMBL/GenBank/DDBJ databases">
        <title>Genomic Encyclopedia of Type Strains, Phase IV (KMG-IV): sequencing the most valuable type-strain genomes for metagenomic binning, comparative biology and taxonomic classification.</title>
        <authorList>
            <person name="Goeker M."/>
        </authorList>
    </citation>
    <scope>NUCLEOTIDE SEQUENCE [LARGE SCALE GENOMIC DNA]</scope>
    <source>
        <strain evidence="5 6">DSM 18577</strain>
    </source>
</reference>
<dbReference type="SUPFAM" id="SSF53822">
    <property type="entry name" value="Periplasmic binding protein-like I"/>
    <property type="match status" value="1"/>
</dbReference>
<dbReference type="RefSeq" id="WP_131912322.1">
    <property type="nucleotide sequence ID" value="NZ_OU594967.1"/>
</dbReference>
<evidence type="ECO:0000256" key="1">
    <source>
        <dbReference type="ARBA" id="ARBA00023015"/>
    </source>
</evidence>
<keyword evidence="2" id="KW-0238">DNA-binding</keyword>
<dbReference type="Proteomes" id="UP000295565">
    <property type="component" value="Unassembled WGS sequence"/>
</dbReference>
<keyword evidence="3" id="KW-0804">Transcription</keyword>
<protein>
    <submittedName>
        <fullName evidence="5">LacI family transcriptional regulator</fullName>
    </submittedName>
</protein>
<gene>
    <name evidence="5" type="ORF">EV690_1474</name>
</gene>
<organism evidence="5 6">
    <name type="scientific">Celerinatantimonas diazotrophica</name>
    <dbReference type="NCBI Taxonomy" id="412034"/>
    <lineage>
        <taxon>Bacteria</taxon>
        <taxon>Pseudomonadati</taxon>
        <taxon>Pseudomonadota</taxon>
        <taxon>Gammaproteobacteria</taxon>
        <taxon>Celerinatantimonadaceae</taxon>
        <taxon>Celerinatantimonas</taxon>
    </lineage>
</organism>
<dbReference type="Gene3D" id="3.40.50.2300">
    <property type="match status" value="2"/>
</dbReference>
<dbReference type="PROSITE" id="PS50932">
    <property type="entry name" value="HTH_LACI_2"/>
    <property type="match status" value="1"/>
</dbReference>
<dbReference type="PANTHER" id="PTHR30146:SF145">
    <property type="entry name" value="RIBOSE OPERON REPRESSOR"/>
    <property type="match status" value="1"/>
</dbReference>
<proteinExistence type="predicted"/>
<dbReference type="Pfam" id="PF00532">
    <property type="entry name" value="Peripla_BP_1"/>
    <property type="match status" value="1"/>
</dbReference>
<evidence type="ECO:0000256" key="3">
    <source>
        <dbReference type="ARBA" id="ARBA00023163"/>
    </source>
</evidence>
<evidence type="ECO:0000313" key="5">
    <source>
        <dbReference type="EMBL" id="TCK57778.1"/>
    </source>
</evidence>
<evidence type="ECO:0000256" key="2">
    <source>
        <dbReference type="ARBA" id="ARBA00023125"/>
    </source>
</evidence>